<dbReference type="InterPro" id="IPR012132">
    <property type="entry name" value="GMC_OxRdtase"/>
</dbReference>
<dbReference type="Pfam" id="PF05199">
    <property type="entry name" value="GMC_oxred_C"/>
    <property type="match status" value="1"/>
</dbReference>
<gene>
    <name evidence="8" type="ORF">M422DRAFT_271442</name>
</gene>
<dbReference type="Pfam" id="PF00732">
    <property type="entry name" value="GMC_oxred_N"/>
    <property type="match status" value="1"/>
</dbReference>
<evidence type="ECO:0000256" key="1">
    <source>
        <dbReference type="ARBA" id="ARBA00001974"/>
    </source>
</evidence>
<dbReference type="SUPFAM" id="SSF51905">
    <property type="entry name" value="FAD/NAD(P)-binding domain"/>
    <property type="match status" value="1"/>
</dbReference>
<feature type="active site" description="Proton acceptor" evidence="5">
    <location>
        <position position="653"/>
    </location>
</feature>
<feature type="active site" description="Proton donor" evidence="5">
    <location>
        <position position="610"/>
    </location>
</feature>
<protein>
    <submittedName>
        <fullName evidence="8">GMC oxidoreductase</fullName>
    </submittedName>
</protein>
<dbReference type="Gene3D" id="3.50.50.60">
    <property type="entry name" value="FAD/NAD(P)-binding domain"/>
    <property type="match status" value="1"/>
</dbReference>
<evidence type="ECO:0000259" key="7">
    <source>
        <dbReference type="PROSITE" id="PS00624"/>
    </source>
</evidence>
<feature type="binding site" evidence="6">
    <location>
        <begin position="91"/>
        <end position="92"/>
    </location>
    <ligand>
        <name>FAD</name>
        <dbReference type="ChEBI" id="CHEBI:57692"/>
    </ligand>
</feature>
<comment type="cofactor">
    <cofactor evidence="1 6">
        <name>FAD</name>
        <dbReference type="ChEBI" id="CHEBI:57692"/>
    </cofactor>
</comment>
<dbReference type="EMBL" id="KN837337">
    <property type="protein sequence ID" value="KIJ27378.1"/>
    <property type="molecule type" value="Genomic_DNA"/>
</dbReference>
<dbReference type="OrthoDB" id="269227at2759"/>
<organism evidence="8 9">
    <name type="scientific">Sphaerobolus stellatus (strain SS14)</name>
    <dbReference type="NCBI Taxonomy" id="990650"/>
    <lineage>
        <taxon>Eukaryota</taxon>
        <taxon>Fungi</taxon>
        <taxon>Dikarya</taxon>
        <taxon>Basidiomycota</taxon>
        <taxon>Agaricomycotina</taxon>
        <taxon>Agaricomycetes</taxon>
        <taxon>Phallomycetidae</taxon>
        <taxon>Geastrales</taxon>
        <taxon>Sphaerobolaceae</taxon>
        <taxon>Sphaerobolus</taxon>
    </lineage>
</organism>
<sequence>MPLSIPISFDMDDLPFNLSDLNNINTAALLTGSSIAVALTALLLLGRSPRYLKGPSEVGKRIISPNETEELCNGSANDVPEYDYIVVGGGTSGCVLASRLSENPQMKVLLLEAGGSGVEQIFSRIPAAFGRFMKSKHDFQLWTTPQTYAKGKSKFWPRPKLLGGCSSVNAMMFHIGVPSDYDEWADVMRGHDGADKWRFENFKKYIRKFETFTPHRKYPNVDASHHGTRGPIQTGYFAFLSKLSEKFINSCQHIGIPFSHDVNNPLTTIGITKYVSDCPEPICIPKNSFLLVTYIDAKGQRSSTETAYLTPAVLSRSNLTVATHAPVTRILFNAKTRSAHAVGVEFTSDSNSPMYIAGVRKEVILSAGAVHTPHILLLSGVGPADQLGKHGIACVQDIPGVGNHLIDHVVTQTRFRTKRGETLERLSDTSLRGILVNIALLLRWKFLGSGPLVSNLGEAVGFIQASDATLFPPVLFSKRLEDSASGPNGPDLEIYCTPVGYKSHGFEEIPKGDVVTISALLLRPFSKGTLTLKSGDPFEPPLIDPRYLEHPNDLEVLVRGMRLMLRIAKTEPFSDYLIHDSDPRLDHNLDEIDQTAMEEEVRERVETPYHPACSARMAPLEQGGVLDAKLRVYGIANLRVVDASAFPRIISGHTAAPCIAMAEFAAAELIGS</sequence>
<reference evidence="8 9" key="1">
    <citation type="submission" date="2014-06" db="EMBL/GenBank/DDBJ databases">
        <title>Evolutionary Origins and Diversification of the Mycorrhizal Mutualists.</title>
        <authorList>
            <consortium name="DOE Joint Genome Institute"/>
            <consortium name="Mycorrhizal Genomics Consortium"/>
            <person name="Kohler A."/>
            <person name="Kuo A."/>
            <person name="Nagy L.G."/>
            <person name="Floudas D."/>
            <person name="Copeland A."/>
            <person name="Barry K.W."/>
            <person name="Cichocki N."/>
            <person name="Veneault-Fourrey C."/>
            <person name="LaButti K."/>
            <person name="Lindquist E.A."/>
            <person name="Lipzen A."/>
            <person name="Lundell T."/>
            <person name="Morin E."/>
            <person name="Murat C."/>
            <person name="Riley R."/>
            <person name="Ohm R."/>
            <person name="Sun H."/>
            <person name="Tunlid A."/>
            <person name="Henrissat B."/>
            <person name="Grigoriev I.V."/>
            <person name="Hibbett D.S."/>
            <person name="Martin F."/>
        </authorList>
    </citation>
    <scope>NUCLEOTIDE SEQUENCE [LARGE SCALE GENOMIC DNA]</scope>
    <source>
        <strain evidence="8 9">SS14</strain>
    </source>
</reference>
<keyword evidence="4 6" id="KW-0274">FAD</keyword>
<dbReference type="PIRSF" id="PIRSF000137">
    <property type="entry name" value="Alcohol_oxidase"/>
    <property type="match status" value="1"/>
</dbReference>
<comment type="similarity">
    <text evidence="2">Belongs to the GMC oxidoreductase family.</text>
</comment>
<dbReference type="PROSITE" id="PS00624">
    <property type="entry name" value="GMC_OXRED_2"/>
    <property type="match status" value="1"/>
</dbReference>
<evidence type="ECO:0000256" key="3">
    <source>
        <dbReference type="ARBA" id="ARBA00022630"/>
    </source>
</evidence>
<feature type="binding site" evidence="6">
    <location>
        <position position="327"/>
    </location>
    <ligand>
        <name>FAD</name>
        <dbReference type="ChEBI" id="CHEBI:57692"/>
    </ligand>
</feature>
<accession>A0A0C9TDT5</accession>
<dbReference type="AlphaFoldDB" id="A0A0C9TDT5"/>
<keyword evidence="3" id="KW-0285">Flavoprotein</keyword>
<dbReference type="PANTHER" id="PTHR11552:SF147">
    <property type="entry name" value="CHOLINE DEHYDROGENASE, MITOCHONDRIAL"/>
    <property type="match status" value="1"/>
</dbReference>
<dbReference type="GO" id="GO:0016614">
    <property type="term" value="F:oxidoreductase activity, acting on CH-OH group of donors"/>
    <property type="evidence" value="ECO:0007669"/>
    <property type="project" value="InterPro"/>
</dbReference>
<name>A0A0C9TDT5_SPHS4</name>
<dbReference type="InterPro" id="IPR000172">
    <property type="entry name" value="GMC_OxRdtase_N"/>
</dbReference>
<evidence type="ECO:0000313" key="9">
    <source>
        <dbReference type="Proteomes" id="UP000054279"/>
    </source>
</evidence>
<keyword evidence="9" id="KW-1185">Reference proteome</keyword>
<evidence type="ECO:0000256" key="2">
    <source>
        <dbReference type="ARBA" id="ARBA00010790"/>
    </source>
</evidence>
<dbReference type="HOGENOM" id="CLU_002865_7_2_1"/>
<evidence type="ECO:0000313" key="8">
    <source>
        <dbReference type="EMBL" id="KIJ27378.1"/>
    </source>
</evidence>
<dbReference type="GO" id="GO:0050660">
    <property type="term" value="F:flavin adenine dinucleotide binding"/>
    <property type="evidence" value="ECO:0007669"/>
    <property type="project" value="InterPro"/>
</dbReference>
<evidence type="ECO:0000256" key="6">
    <source>
        <dbReference type="PIRSR" id="PIRSR000137-2"/>
    </source>
</evidence>
<dbReference type="PANTHER" id="PTHR11552">
    <property type="entry name" value="GLUCOSE-METHANOL-CHOLINE GMC OXIDOREDUCTASE"/>
    <property type="match status" value="1"/>
</dbReference>
<evidence type="ECO:0000256" key="5">
    <source>
        <dbReference type="PIRSR" id="PIRSR000137-1"/>
    </source>
</evidence>
<dbReference type="InterPro" id="IPR007867">
    <property type="entry name" value="GMC_OxRtase_C"/>
</dbReference>
<dbReference type="SUPFAM" id="SSF54373">
    <property type="entry name" value="FAD-linked reductases, C-terminal domain"/>
    <property type="match status" value="1"/>
</dbReference>
<evidence type="ECO:0000256" key="4">
    <source>
        <dbReference type="ARBA" id="ARBA00022827"/>
    </source>
</evidence>
<dbReference type="Proteomes" id="UP000054279">
    <property type="component" value="Unassembled WGS sequence"/>
</dbReference>
<feature type="domain" description="Glucose-methanol-choline oxidoreductase N-terminal" evidence="7">
    <location>
        <begin position="368"/>
        <end position="382"/>
    </location>
</feature>
<proteinExistence type="inferred from homology"/>
<dbReference type="InterPro" id="IPR036188">
    <property type="entry name" value="FAD/NAD-bd_sf"/>
</dbReference>
<dbReference type="Gene3D" id="3.30.560.10">
    <property type="entry name" value="Glucose Oxidase, domain 3"/>
    <property type="match status" value="1"/>
</dbReference>